<gene>
    <name evidence="1" type="ORF">UFOVP841_38</name>
</gene>
<organism evidence="1">
    <name type="scientific">uncultured Caudovirales phage</name>
    <dbReference type="NCBI Taxonomy" id="2100421"/>
    <lineage>
        <taxon>Viruses</taxon>
        <taxon>Duplodnaviria</taxon>
        <taxon>Heunggongvirae</taxon>
        <taxon>Uroviricota</taxon>
        <taxon>Caudoviricetes</taxon>
        <taxon>Peduoviridae</taxon>
        <taxon>Maltschvirus</taxon>
        <taxon>Maltschvirus maltsch</taxon>
    </lineage>
</organism>
<proteinExistence type="predicted"/>
<dbReference type="EMBL" id="LR796784">
    <property type="protein sequence ID" value="CAB4166398.1"/>
    <property type="molecule type" value="Genomic_DNA"/>
</dbReference>
<protein>
    <submittedName>
        <fullName evidence="1">Uncharacterized protein</fullName>
    </submittedName>
</protein>
<sequence>APEPLYNVVKFLLATLAFPGVLEYKLVELVIGGPYLMLYWRYCLGCHTDVKRVCPPDHLPLLF</sequence>
<name>A0A6J5PAZ6_9CAUD</name>
<feature type="non-terminal residue" evidence="1">
    <location>
        <position position="1"/>
    </location>
</feature>
<evidence type="ECO:0000313" key="1">
    <source>
        <dbReference type="EMBL" id="CAB4166398.1"/>
    </source>
</evidence>
<accession>A0A6J5PAZ6</accession>
<reference evidence="1" key="1">
    <citation type="submission" date="2020-04" db="EMBL/GenBank/DDBJ databases">
        <authorList>
            <person name="Chiriac C."/>
            <person name="Salcher M."/>
            <person name="Ghai R."/>
            <person name="Kavagutti S V."/>
        </authorList>
    </citation>
    <scope>NUCLEOTIDE SEQUENCE</scope>
</reference>